<proteinExistence type="predicted"/>
<keyword evidence="1" id="KW-1133">Transmembrane helix</keyword>
<accession>A0A9Q1C256</accession>
<evidence type="ECO:0000313" key="2">
    <source>
        <dbReference type="EMBL" id="KAJ8037758.1"/>
    </source>
</evidence>
<organism evidence="2 3">
    <name type="scientific">Holothuria leucospilota</name>
    <name type="common">Black long sea cucumber</name>
    <name type="synonym">Mertensiothuria leucospilota</name>
    <dbReference type="NCBI Taxonomy" id="206669"/>
    <lineage>
        <taxon>Eukaryota</taxon>
        <taxon>Metazoa</taxon>
        <taxon>Echinodermata</taxon>
        <taxon>Eleutherozoa</taxon>
        <taxon>Echinozoa</taxon>
        <taxon>Holothuroidea</taxon>
        <taxon>Aspidochirotacea</taxon>
        <taxon>Aspidochirotida</taxon>
        <taxon>Holothuriidae</taxon>
        <taxon>Holothuria</taxon>
    </lineage>
</organism>
<name>A0A9Q1C256_HOLLE</name>
<gene>
    <name evidence="2" type="ORF">HOLleu_18653</name>
</gene>
<comment type="caution">
    <text evidence="2">The sequence shown here is derived from an EMBL/GenBank/DDBJ whole genome shotgun (WGS) entry which is preliminary data.</text>
</comment>
<protein>
    <submittedName>
        <fullName evidence="2">Uncharacterized protein</fullName>
    </submittedName>
</protein>
<dbReference type="EMBL" id="JAIZAY010000008">
    <property type="protein sequence ID" value="KAJ8037758.1"/>
    <property type="molecule type" value="Genomic_DNA"/>
</dbReference>
<reference evidence="2" key="1">
    <citation type="submission" date="2021-10" db="EMBL/GenBank/DDBJ databases">
        <title>Tropical sea cucumber genome reveals ecological adaptation and Cuvierian tubules defense mechanism.</title>
        <authorList>
            <person name="Chen T."/>
        </authorList>
    </citation>
    <scope>NUCLEOTIDE SEQUENCE</scope>
    <source>
        <strain evidence="2">Nanhai2018</strain>
        <tissue evidence="2">Muscle</tissue>
    </source>
</reference>
<sequence length="123" mass="14291">MTEEGCAELCSHEVYRPPLSLRVETPFGATLYYAYIISYAFVEIWKTARTLRPYAVLSVCQQQKVNVKRIITICLFMKLLHHRLFGFKNWNQAEKTVRQPFTVISGLQTAHRQGRRAKKQLAS</sequence>
<keyword evidence="1" id="KW-0812">Transmembrane</keyword>
<dbReference type="Proteomes" id="UP001152320">
    <property type="component" value="Chromosome 8"/>
</dbReference>
<feature type="transmembrane region" description="Helical" evidence="1">
    <location>
        <begin position="25"/>
        <end position="42"/>
    </location>
</feature>
<evidence type="ECO:0000313" key="3">
    <source>
        <dbReference type="Proteomes" id="UP001152320"/>
    </source>
</evidence>
<evidence type="ECO:0000256" key="1">
    <source>
        <dbReference type="SAM" id="Phobius"/>
    </source>
</evidence>
<keyword evidence="3" id="KW-1185">Reference proteome</keyword>
<dbReference type="AlphaFoldDB" id="A0A9Q1C256"/>
<keyword evidence="1" id="KW-0472">Membrane</keyword>